<organism evidence="7 8">
    <name type="scientific">Syphacia muris</name>
    <dbReference type="NCBI Taxonomy" id="451379"/>
    <lineage>
        <taxon>Eukaryota</taxon>
        <taxon>Metazoa</taxon>
        <taxon>Ecdysozoa</taxon>
        <taxon>Nematoda</taxon>
        <taxon>Chromadorea</taxon>
        <taxon>Rhabditida</taxon>
        <taxon>Spirurina</taxon>
        <taxon>Oxyuridomorpha</taxon>
        <taxon>Oxyuroidea</taxon>
        <taxon>Oxyuridae</taxon>
        <taxon>Syphacia</taxon>
    </lineage>
</organism>
<dbReference type="PANTHER" id="PTHR12425:SF5">
    <property type="entry name" value="SYNEMBRYN"/>
    <property type="match status" value="1"/>
</dbReference>
<proteinExistence type="inferred from homology"/>
<reference evidence="8" key="1">
    <citation type="submission" date="2017-02" db="UniProtKB">
        <authorList>
            <consortium name="WormBaseParasite"/>
        </authorList>
    </citation>
    <scope>IDENTIFICATION</scope>
</reference>
<dbReference type="GO" id="GO:0001965">
    <property type="term" value="F:G-protein alpha-subunit binding"/>
    <property type="evidence" value="ECO:0007669"/>
    <property type="project" value="TreeGrafter"/>
</dbReference>
<dbReference type="InterPro" id="IPR008376">
    <property type="entry name" value="Chaperone_Ric-8_A/B"/>
</dbReference>
<comment type="subcellular location">
    <subcellularLocation>
        <location evidence="1">Cytoplasm</location>
        <location evidence="1">Cell cortex</location>
    </subcellularLocation>
</comment>
<evidence type="ECO:0000256" key="5">
    <source>
        <dbReference type="ARBA" id="ARBA00023186"/>
    </source>
</evidence>
<keyword evidence="6" id="KW-0812">Transmembrane</keyword>
<dbReference type="GO" id="GO:0005938">
    <property type="term" value="C:cell cortex"/>
    <property type="evidence" value="ECO:0007669"/>
    <property type="project" value="UniProtKB-SubCell"/>
</dbReference>
<dbReference type="GO" id="GO:0007186">
    <property type="term" value="P:G protein-coupled receptor signaling pathway"/>
    <property type="evidence" value="ECO:0007669"/>
    <property type="project" value="TreeGrafter"/>
</dbReference>
<keyword evidence="7" id="KW-1185">Reference proteome</keyword>
<dbReference type="Pfam" id="PF10165">
    <property type="entry name" value="Ric8"/>
    <property type="match status" value="1"/>
</dbReference>
<accession>A0A0N5AVQ7</accession>
<evidence type="ECO:0000256" key="1">
    <source>
        <dbReference type="ARBA" id="ARBA00004544"/>
    </source>
</evidence>
<keyword evidence="5" id="KW-0143">Chaperone</keyword>
<keyword evidence="4" id="KW-0344">Guanine-nucleotide releasing factor</keyword>
<comment type="similarity">
    <text evidence="2">Belongs to the synembryn family.</text>
</comment>
<protein>
    <submittedName>
        <fullName evidence="8">Synembryn-A</fullName>
    </submittedName>
</protein>
<evidence type="ECO:0000256" key="6">
    <source>
        <dbReference type="SAM" id="Phobius"/>
    </source>
</evidence>
<dbReference type="PANTHER" id="PTHR12425">
    <property type="entry name" value="SYNEMBRYN"/>
    <property type="match status" value="1"/>
</dbReference>
<evidence type="ECO:0000256" key="4">
    <source>
        <dbReference type="ARBA" id="ARBA00022658"/>
    </source>
</evidence>
<evidence type="ECO:0000256" key="2">
    <source>
        <dbReference type="ARBA" id="ARBA00009049"/>
    </source>
</evidence>
<keyword evidence="6" id="KW-0472">Membrane</keyword>
<dbReference type="AlphaFoldDB" id="A0A0N5AVQ7"/>
<evidence type="ECO:0000256" key="3">
    <source>
        <dbReference type="ARBA" id="ARBA00022490"/>
    </source>
</evidence>
<evidence type="ECO:0000313" key="7">
    <source>
        <dbReference type="Proteomes" id="UP000046393"/>
    </source>
</evidence>
<dbReference type="InterPro" id="IPR019318">
    <property type="entry name" value="Gua_nucleotide_exch_fac_Ric8"/>
</dbReference>
<evidence type="ECO:0000313" key="8">
    <source>
        <dbReference type="WBParaSite" id="SMUV_0000898201-mRNA-1"/>
    </source>
</evidence>
<dbReference type="STRING" id="451379.A0A0N5AVQ7"/>
<keyword evidence="6" id="KW-1133">Transmembrane helix</keyword>
<feature type="transmembrane region" description="Helical" evidence="6">
    <location>
        <begin position="12"/>
        <end position="36"/>
    </location>
</feature>
<name>A0A0N5AVQ7_9BILA</name>
<dbReference type="GO" id="GO:0005085">
    <property type="term" value="F:guanyl-nucleotide exchange factor activity"/>
    <property type="evidence" value="ECO:0007669"/>
    <property type="project" value="UniProtKB-KW"/>
</dbReference>
<dbReference type="WBParaSite" id="SMUV_0000898201-mRNA-1">
    <property type="protein sequence ID" value="SMUV_0000898201-mRNA-1"/>
    <property type="gene ID" value="SMUV_0000898201"/>
</dbReference>
<sequence length="207" mass="23524">MFNLYSHANAEMVIFKLTFFLLCLFVAKKIFFWVMPPLHAEDVQQRPEVGEKMRNKLVKVMIGKVHISQLAAHLFFILCKRSVNRFNKYCGFGNAAGLLANYGLLGEINTPKNPNDSEDSETDDYKEVEVTGYIEPNREDPLKNMTDEQKEYEAMKLVNAMKNLMDKGVIAPARTDENGKLCPVEHILELKKSDEKASESSDNDNVG</sequence>
<keyword evidence="3" id="KW-0963">Cytoplasm</keyword>
<dbReference type="Proteomes" id="UP000046393">
    <property type="component" value="Unplaced"/>
</dbReference>
<dbReference type="PRINTS" id="PR01802">
    <property type="entry name" value="SYNEMBRYN"/>
</dbReference>